<dbReference type="EMBL" id="CP061283">
    <property type="protein sequence ID" value="QNS09503.1"/>
    <property type="molecule type" value="Genomic_DNA"/>
</dbReference>
<name>A0A7H1BL98_9ACTN</name>
<evidence type="ECO:0000313" key="2">
    <source>
        <dbReference type="Proteomes" id="UP000516428"/>
    </source>
</evidence>
<gene>
    <name evidence="1" type="ORF">IAG42_37780</name>
</gene>
<sequence length="118" mass="13192">MARTHHHRRYRAARAGNPARLLGMDDRAAARKGILTTAARDEDGHPQLTARAVARGQAQDTPGKRKAYQKAAHRRDRAAARAALATAPFRRDPASRQALRLERALTPVTRRRVDWDIS</sequence>
<protein>
    <submittedName>
        <fullName evidence="1">Uncharacterized protein</fullName>
    </submittedName>
</protein>
<keyword evidence="2" id="KW-1185">Reference proteome</keyword>
<organism evidence="1 2">
    <name type="scientific">Streptomyces xanthii</name>
    <dbReference type="NCBI Taxonomy" id="2768069"/>
    <lineage>
        <taxon>Bacteria</taxon>
        <taxon>Bacillati</taxon>
        <taxon>Actinomycetota</taxon>
        <taxon>Actinomycetes</taxon>
        <taxon>Kitasatosporales</taxon>
        <taxon>Streptomycetaceae</taxon>
        <taxon>Streptomyces</taxon>
    </lineage>
</organism>
<keyword evidence="1" id="KW-0614">Plasmid</keyword>
<evidence type="ECO:0000313" key="1">
    <source>
        <dbReference type="EMBL" id="QNS09503.1"/>
    </source>
</evidence>
<dbReference type="RefSeq" id="WP_188342158.1">
    <property type="nucleotide sequence ID" value="NZ_CP061283.1"/>
</dbReference>
<accession>A0A7H1BL98</accession>
<geneLocation type="plasmid" evidence="1 2">
    <name>unnamed2</name>
</geneLocation>
<dbReference type="KEGG" id="sxn:IAG42_37780"/>
<reference evidence="1 2" key="1">
    <citation type="submission" date="2020-09" db="EMBL/GenBank/DDBJ databases">
        <title>A novel species.</title>
        <authorList>
            <person name="Gao J."/>
        </authorList>
    </citation>
    <scope>NUCLEOTIDE SEQUENCE [LARGE SCALE GENOMIC DNA]</scope>
    <source>
        <strain evidence="1 2">CRXT-Y-14</strain>
        <plasmid evidence="1 2">unnamed2</plasmid>
    </source>
</reference>
<dbReference type="Proteomes" id="UP000516428">
    <property type="component" value="Plasmid unnamed2"/>
</dbReference>
<proteinExistence type="predicted"/>
<dbReference type="AlphaFoldDB" id="A0A7H1BL98"/>